<dbReference type="SUPFAM" id="SSF49899">
    <property type="entry name" value="Concanavalin A-like lectins/glucanases"/>
    <property type="match status" value="1"/>
</dbReference>
<dbReference type="InterPro" id="IPR013320">
    <property type="entry name" value="ConA-like_dom_sf"/>
</dbReference>
<dbReference type="RefSeq" id="WP_264485198.1">
    <property type="nucleotide sequence ID" value="NZ_JAPDDT010000001.1"/>
</dbReference>
<keyword evidence="2" id="KW-1015">Disulfide bond</keyword>
<keyword evidence="7" id="KW-1185">Reference proteome</keyword>
<comment type="caution">
    <text evidence="6">The sequence shown here is derived from an EMBL/GenBank/DDBJ whole genome shotgun (WGS) entry which is preliminary data.</text>
</comment>
<dbReference type="Proteomes" id="UP001320876">
    <property type="component" value="Unassembled WGS sequence"/>
</dbReference>
<evidence type="ECO:0000313" key="7">
    <source>
        <dbReference type="Proteomes" id="UP001320876"/>
    </source>
</evidence>
<proteinExistence type="predicted"/>
<evidence type="ECO:0000256" key="1">
    <source>
        <dbReference type="ARBA" id="ARBA00022729"/>
    </source>
</evidence>
<name>A0ABT3GBT5_9BACT</name>
<keyword evidence="1 4" id="KW-0732">Signal</keyword>
<feature type="compositionally biased region" description="Low complexity" evidence="3">
    <location>
        <begin position="339"/>
        <end position="350"/>
    </location>
</feature>
<dbReference type="Gene3D" id="2.60.120.200">
    <property type="match status" value="1"/>
</dbReference>
<feature type="region of interest" description="Disordered" evidence="3">
    <location>
        <begin position="419"/>
        <end position="453"/>
    </location>
</feature>
<dbReference type="EMBL" id="JAPDDT010000001">
    <property type="protein sequence ID" value="MCW1921089.1"/>
    <property type="molecule type" value="Genomic_DNA"/>
</dbReference>
<evidence type="ECO:0000256" key="2">
    <source>
        <dbReference type="ARBA" id="ARBA00023157"/>
    </source>
</evidence>
<accession>A0ABT3GBT5</accession>
<organism evidence="6 7">
    <name type="scientific">Luteolibacter arcticus</name>
    <dbReference type="NCBI Taxonomy" id="1581411"/>
    <lineage>
        <taxon>Bacteria</taxon>
        <taxon>Pseudomonadati</taxon>
        <taxon>Verrucomicrobiota</taxon>
        <taxon>Verrucomicrobiia</taxon>
        <taxon>Verrucomicrobiales</taxon>
        <taxon>Verrucomicrobiaceae</taxon>
        <taxon>Luteolibacter</taxon>
    </lineage>
</organism>
<feature type="region of interest" description="Disordered" evidence="3">
    <location>
        <begin position="314"/>
        <end position="385"/>
    </location>
</feature>
<sequence length="1011" mass="108356">MTFAARLLPLPFFTVLPMQAAIIGPYAVDADTVHLFHFDETAGTSVAANAVGGGRSGIAFDGTTLLNHATAPQPVSTAVLGAAGYSTPFGAAANISAANLGIGLDGNGSGGFQVGTASTCPDAVAHSSFTGSGGAFTIEALVKLPSITGSQREIACTDSAFAARGFQFRVSSSGQLEFNFIATAGAAATAAIPTTGTHAFSAANWYHLAVTHDGTTTRLYWTRVDASVSSANEIGSTTTETMTGSVTGPLVIGNEARLTGNATEGLLGLIDEVRISKVARGANGFIFEPLDLETDTDHDLLPDAWERLHAPTLGKLSGLDDANHDNDSGTDLAEYEAGSDPVDPDSTPSDIDADTLPDTVEVRYFGDLSQGPTGDPDGDGGITATELANRSAPNHRASNAADTDADSLPDAWEQAHFSSLSLNGGSDPDGDGFGNLQERIATTDPGDAGSRPTGTAVNLVPLDDGDHATSDFGYAGASAINTVAFVRSSLKTVGDQQFITWYGRHQHDAAADFNNTIWIGRRTLGSSQWEIFRHPTYTANNIGDGHDVISYGIDGEGYMHLSWGMHGDAFHYARSTTPVTGTGPIVLGPDGPMSGSENAVTYPQFLKLPDGDLLFLFREIASGNGETFITRYDTATDTWTPVHQNGGLQAPFIKGTWAPAYDYNAYLNMPQLGGPDGDDLILTWCWRYLPVNGSGAPGSPGGFSGYQTNNMLCFGRSTDAGLTWQRFDGSPYSLPISRDAESGVEATRAETIVTIPEGSSLINQASTCLDRAGNPVTATWWAPQTATGNFRRQYMVVFRHDNGTWQTRTVSNRTHNPTGTRYSETAVRDLGRPIVVNDDEDRIIVAYRDDSGDNGITIVHSLPKAQDPDRQVWIEFDLTRENLGNFEPIIDNELWDRDRQLHFLYQASEGEGYTPPANSADRMSVLEWDAATYFAHKPQPRVSFSSDRTEVSIAFMSEPSWTYRLWSSTDLDDWAFVETRDGTGEPLVFTWPAVEGETKRFWRVEFVEGGF</sequence>
<evidence type="ECO:0000313" key="6">
    <source>
        <dbReference type="EMBL" id="MCW1921089.1"/>
    </source>
</evidence>
<evidence type="ECO:0000256" key="3">
    <source>
        <dbReference type="SAM" id="MobiDB-lite"/>
    </source>
</evidence>
<gene>
    <name evidence="6" type="ORF">OKA05_00900</name>
</gene>
<dbReference type="Pfam" id="PF15892">
    <property type="entry name" value="BNR_4"/>
    <property type="match status" value="1"/>
</dbReference>
<feature type="signal peptide" evidence="4">
    <location>
        <begin position="1"/>
        <end position="20"/>
    </location>
</feature>
<protein>
    <submittedName>
        <fullName evidence="6">BNR-4 repeat-containing protein</fullName>
    </submittedName>
</protein>
<dbReference type="InterPro" id="IPR006558">
    <property type="entry name" value="LamG-like"/>
</dbReference>
<dbReference type="SMART" id="SM00560">
    <property type="entry name" value="LamGL"/>
    <property type="match status" value="1"/>
</dbReference>
<feature type="chain" id="PRO_5045721274" evidence="4">
    <location>
        <begin position="21"/>
        <end position="1011"/>
    </location>
</feature>
<feature type="domain" description="LamG-like jellyroll fold" evidence="5">
    <location>
        <begin position="134"/>
        <end position="283"/>
    </location>
</feature>
<reference evidence="6 7" key="1">
    <citation type="submission" date="2022-10" db="EMBL/GenBank/DDBJ databases">
        <title>Luteolibacter arcticus strain CCTCC AB 2014275, whole genome shotgun sequencing project.</title>
        <authorList>
            <person name="Zhao G."/>
            <person name="Shen L."/>
        </authorList>
    </citation>
    <scope>NUCLEOTIDE SEQUENCE [LARGE SCALE GENOMIC DNA]</scope>
    <source>
        <strain evidence="6 7">CCTCC AB 2014275</strain>
    </source>
</reference>
<evidence type="ECO:0000259" key="5">
    <source>
        <dbReference type="SMART" id="SM00560"/>
    </source>
</evidence>
<evidence type="ECO:0000256" key="4">
    <source>
        <dbReference type="SAM" id="SignalP"/>
    </source>
</evidence>
<dbReference type="Pfam" id="PF13385">
    <property type="entry name" value="Laminin_G_3"/>
    <property type="match status" value="1"/>
</dbReference>